<gene>
    <name evidence="7" type="ORF">ENW83_05535</name>
</gene>
<dbReference type="Pfam" id="PF01094">
    <property type="entry name" value="ANF_receptor"/>
    <property type="match status" value="1"/>
</dbReference>
<evidence type="ECO:0000256" key="3">
    <source>
        <dbReference type="ARBA" id="ARBA00022989"/>
    </source>
</evidence>
<dbReference type="SUPFAM" id="SSF53822">
    <property type="entry name" value="Periplasmic binding protein-like I"/>
    <property type="match status" value="1"/>
</dbReference>
<keyword evidence="3 5" id="KW-1133">Transmembrane helix</keyword>
<feature type="transmembrane region" description="Helical" evidence="5">
    <location>
        <begin position="21"/>
        <end position="40"/>
    </location>
</feature>
<evidence type="ECO:0000313" key="7">
    <source>
        <dbReference type="EMBL" id="HGZ60643.1"/>
    </source>
</evidence>
<accession>A0A7J3SMS4</accession>
<dbReference type="InterPro" id="IPR051010">
    <property type="entry name" value="BCAA_transport"/>
</dbReference>
<dbReference type="AlphaFoldDB" id="A0A7J3SMS4"/>
<name>A0A7J3SMS4_9CREN</name>
<comment type="subcellular location">
    <subcellularLocation>
        <location evidence="1">Membrane</location>
    </subcellularLocation>
</comment>
<protein>
    <submittedName>
        <fullName evidence="7">Amino acid ABC transporter substrate-binding protein</fullName>
    </submittedName>
</protein>
<keyword evidence="2 5" id="KW-0812">Transmembrane</keyword>
<keyword evidence="4 5" id="KW-0472">Membrane</keyword>
<comment type="caution">
    <text evidence="7">The sequence shown here is derived from an EMBL/GenBank/DDBJ whole genome shotgun (WGS) entry which is preliminary data.</text>
</comment>
<dbReference type="Gene3D" id="3.40.50.2300">
    <property type="match status" value="2"/>
</dbReference>
<evidence type="ECO:0000259" key="6">
    <source>
        <dbReference type="Pfam" id="PF01094"/>
    </source>
</evidence>
<organism evidence="7">
    <name type="scientific">Fervidicoccus fontis</name>
    <dbReference type="NCBI Taxonomy" id="683846"/>
    <lineage>
        <taxon>Archaea</taxon>
        <taxon>Thermoproteota</taxon>
        <taxon>Thermoprotei</taxon>
        <taxon>Fervidicoccales</taxon>
        <taxon>Fervidicoccaceae</taxon>
        <taxon>Fervidicoccus</taxon>
    </lineage>
</organism>
<evidence type="ECO:0000256" key="4">
    <source>
        <dbReference type="ARBA" id="ARBA00023136"/>
    </source>
</evidence>
<evidence type="ECO:0000256" key="2">
    <source>
        <dbReference type="ARBA" id="ARBA00022692"/>
    </source>
</evidence>
<evidence type="ECO:0000256" key="1">
    <source>
        <dbReference type="ARBA" id="ARBA00004370"/>
    </source>
</evidence>
<dbReference type="GO" id="GO:0016020">
    <property type="term" value="C:membrane"/>
    <property type="evidence" value="ECO:0007669"/>
    <property type="project" value="UniProtKB-SubCell"/>
</dbReference>
<proteinExistence type="predicted"/>
<reference evidence="7" key="1">
    <citation type="journal article" date="2020" name="mSystems">
        <title>Genome- and Community-Level Interaction Insights into Carbon Utilization and Element Cycling Functions of Hydrothermarchaeota in Hydrothermal Sediment.</title>
        <authorList>
            <person name="Zhou Z."/>
            <person name="Liu Y."/>
            <person name="Xu W."/>
            <person name="Pan J."/>
            <person name="Luo Z.H."/>
            <person name="Li M."/>
        </authorList>
    </citation>
    <scope>NUCLEOTIDE SEQUENCE [LARGE SCALE GENOMIC DNA]</scope>
    <source>
        <strain evidence="7">SpSt-885</strain>
    </source>
</reference>
<dbReference type="InterPro" id="IPR001828">
    <property type="entry name" value="ANF_lig-bd_rcpt"/>
</dbReference>
<evidence type="ECO:0000256" key="5">
    <source>
        <dbReference type="SAM" id="Phobius"/>
    </source>
</evidence>
<dbReference type="PANTHER" id="PTHR30483:SF40">
    <property type="entry name" value="HISTIDINE KINASE"/>
    <property type="match status" value="1"/>
</dbReference>
<dbReference type="EMBL" id="DTLS01000160">
    <property type="protein sequence ID" value="HGZ60643.1"/>
    <property type="molecule type" value="Genomic_DNA"/>
</dbReference>
<dbReference type="PRINTS" id="PR01176">
    <property type="entry name" value="GABABRECEPTR"/>
</dbReference>
<dbReference type="InterPro" id="IPR028082">
    <property type="entry name" value="Peripla_BP_I"/>
</dbReference>
<feature type="domain" description="Receptor ligand binding region" evidence="6">
    <location>
        <begin position="83"/>
        <end position="410"/>
    </location>
</feature>
<dbReference type="PANTHER" id="PTHR30483">
    <property type="entry name" value="LEUCINE-SPECIFIC-BINDING PROTEIN"/>
    <property type="match status" value="1"/>
</dbReference>
<sequence>MTLHQVNIVNYGVKSLNSTSLGIILLVIGLAIGAGIGYLASPHQGGSVTNTQTTAQNSTIEIPIGIEVSLSGSLQGYGPLYRTAAQLAESDVNNYFSQIGSNYRVKLYFEDDKSTPDGALSAAQTLAARGIKILFTYTSSATSAVMQFASQNDMIVISYASTAPQLAIPDNVFRLETPDTRQARAIADLMWYQGIRNVVIIYRGDDWGDGLFNATRQNFVSKGGNIVGSIRYDPNAKDYSAEVQNLANLVSSVQNKSSLAILALSFPGDFISIFNAAKNYPVLMSVRWYGSDGTVNDVQVRDVIGQDIVNSGVGYINVAYSVPYNELQDSFAARYQNLTGNRPSGATLALYDGIWAIALTAAQTGTTSGKVLTKAFPLFADHYFGLSGWLKFDENGDRKYGSYSYVELQRDSTGKVVWTVIGNFDPITGTVTLNS</sequence>